<evidence type="ECO:0000313" key="2">
    <source>
        <dbReference type="Proteomes" id="UP000271820"/>
    </source>
</evidence>
<sequence length="79" mass="9064">MTVTLLSRRLSRCHTLRNVTVSLCHICHFLICHAPGGGRRRGSAFVVLYILRRSKGRGDLTEQERPVKVNYTGKRKEKE</sequence>
<dbReference type="Proteomes" id="UP000271820">
    <property type="component" value="Segment"/>
</dbReference>
<organism evidence="1 2">
    <name type="scientific">Streptomyces phage Yaboi</name>
    <dbReference type="NCBI Taxonomy" id="2301621"/>
    <lineage>
        <taxon>Viruses</taxon>
        <taxon>Duplodnaviria</taxon>
        <taxon>Heunggongvirae</taxon>
        <taxon>Uroviricota</taxon>
        <taxon>Caudoviricetes</taxon>
        <taxon>Stanwilliamsviridae</taxon>
        <taxon>Boydwoodruffvirinae</taxon>
        <taxon>Karimacvirus</taxon>
        <taxon>Karimacvirus yaboi</taxon>
        <taxon>Streptomyces virus Yaboi</taxon>
    </lineage>
</organism>
<gene>
    <name evidence="1" type="primary">123</name>
    <name evidence="1" type="ORF">SEA_YABOI_123</name>
</gene>
<evidence type="ECO:0000313" key="1">
    <source>
        <dbReference type="EMBL" id="AYB70951.1"/>
    </source>
</evidence>
<name>A0A385UH41_9CAUD</name>
<dbReference type="KEGG" id="vg:55611484"/>
<dbReference type="GeneID" id="55611484"/>
<keyword evidence="2" id="KW-1185">Reference proteome</keyword>
<dbReference type="EMBL" id="MH727564">
    <property type="protein sequence ID" value="AYB70951.1"/>
    <property type="molecule type" value="Genomic_DNA"/>
</dbReference>
<proteinExistence type="predicted"/>
<dbReference type="RefSeq" id="YP_009841250.1">
    <property type="nucleotide sequence ID" value="NC_048730.1"/>
</dbReference>
<reference evidence="1 2" key="1">
    <citation type="submission" date="2018-08" db="EMBL/GenBank/DDBJ databases">
        <authorList>
            <person name="Hogarty M.P."/>
            <person name="Sinkre R.A."/>
            <person name="Rubiano R."/>
            <person name="Harback M.R."/>
            <person name="Shaffer C.D."/>
            <person name="Weston-Hafer K.A."/>
            <person name="Russell D.A."/>
            <person name="Pope W.H."/>
            <person name="Jacobs-Sera D."/>
            <person name="Hendrix R.W."/>
            <person name="Hatfull G.F."/>
        </authorList>
    </citation>
    <scope>NUCLEOTIDE SEQUENCE [LARGE SCALE GENOMIC DNA]</scope>
</reference>
<protein>
    <submittedName>
        <fullName evidence="1">Uncharacterized protein</fullName>
    </submittedName>
</protein>
<accession>A0A385UH41</accession>